<dbReference type="GeneID" id="63766611"/>
<evidence type="ECO:0000256" key="1">
    <source>
        <dbReference type="ARBA" id="ARBA00022723"/>
    </source>
</evidence>
<dbReference type="OrthoDB" id="8062037at2759"/>
<protein>
    <recommendedName>
        <fullName evidence="6">RING-type domain-containing protein</fullName>
    </recommendedName>
</protein>
<dbReference type="Proteomes" id="UP000184356">
    <property type="component" value="Unassembled WGS sequence"/>
</dbReference>
<feature type="transmembrane region" description="Helical" evidence="5">
    <location>
        <begin position="29"/>
        <end position="51"/>
    </location>
</feature>
<keyword evidence="5" id="KW-0472">Membrane</keyword>
<keyword evidence="5" id="KW-1133">Transmembrane helix</keyword>
<dbReference type="SMART" id="SM00184">
    <property type="entry name" value="RING"/>
    <property type="match status" value="1"/>
</dbReference>
<dbReference type="AlphaFoldDB" id="A0A1L9T951"/>
<evidence type="ECO:0000259" key="6">
    <source>
        <dbReference type="PROSITE" id="PS50089"/>
    </source>
</evidence>
<dbReference type="VEuPathDB" id="FungiDB:ASPSYDRAFT_70824"/>
<keyword evidence="3" id="KW-0862">Zinc</keyword>
<dbReference type="SUPFAM" id="SSF57850">
    <property type="entry name" value="RING/U-box"/>
    <property type="match status" value="1"/>
</dbReference>
<keyword evidence="2 4" id="KW-0863">Zinc-finger</keyword>
<reference evidence="8" key="1">
    <citation type="journal article" date="2017" name="Genome Biol.">
        <title>Comparative genomics reveals high biological diversity and specific adaptations in the industrially and medically important fungal genus Aspergillus.</title>
        <authorList>
            <person name="de Vries R.P."/>
            <person name="Riley R."/>
            <person name="Wiebenga A."/>
            <person name="Aguilar-Osorio G."/>
            <person name="Amillis S."/>
            <person name="Uchima C.A."/>
            <person name="Anderluh G."/>
            <person name="Asadollahi M."/>
            <person name="Askin M."/>
            <person name="Barry K."/>
            <person name="Battaglia E."/>
            <person name="Bayram O."/>
            <person name="Benocci T."/>
            <person name="Braus-Stromeyer S.A."/>
            <person name="Caldana C."/>
            <person name="Canovas D."/>
            <person name="Cerqueira G.C."/>
            <person name="Chen F."/>
            <person name="Chen W."/>
            <person name="Choi C."/>
            <person name="Clum A."/>
            <person name="Dos Santos R.A."/>
            <person name="Damasio A.R."/>
            <person name="Diallinas G."/>
            <person name="Emri T."/>
            <person name="Fekete E."/>
            <person name="Flipphi M."/>
            <person name="Freyberg S."/>
            <person name="Gallo A."/>
            <person name="Gournas C."/>
            <person name="Habgood R."/>
            <person name="Hainaut M."/>
            <person name="Harispe M.L."/>
            <person name="Henrissat B."/>
            <person name="Hilden K.S."/>
            <person name="Hope R."/>
            <person name="Hossain A."/>
            <person name="Karabika E."/>
            <person name="Karaffa L."/>
            <person name="Karanyi Z."/>
            <person name="Krasevec N."/>
            <person name="Kuo A."/>
            <person name="Kusch H."/>
            <person name="LaButti K."/>
            <person name="Lagendijk E.L."/>
            <person name="Lapidus A."/>
            <person name="Levasseur A."/>
            <person name="Lindquist E."/>
            <person name="Lipzen A."/>
            <person name="Logrieco A.F."/>
            <person name="MacCabe A."/>
            <person name="Maekelae M.R."/>
            <person name="Malavazi I."/>
            <person name="Melin P."/>
            <person name="Meyer V."/>
            <person name="Mielnichuk N."/>
            <person name="Miskei M."/>
            <person name="Molnar A.P."/>
            <person name="Mule G."/>
            <person name="Ngan C.Y."/>
            <person name="Orejas M."/>
            <person name="Orosz E."/>
            <person name="Ouedraogo J.P."/>
            <person name="Overkamp K.M."/>
            <person name="Park H.-S."/>
            <person name="Perrone G."/>
            <person name="Piumi F."/>
            <person name="Punt P.J."/>
            <person name="Ram A.F."/>
            <person name="Ramon A."/>
            <person name="Rauscher S."/>
            <person name="Record E."/>
            <person name="Riano-Pachon D.M."/>
            <person name="Robert V."/>
            <person name="Roehrig J."/>
            <person name="Ruller R."/>
            <person name="Salamov A."/>
            <person name="Salih N.S."/>
            <person name="Samson R.A."/>
            <person name="Sandor E."/>
            <person name="Sanguinetti M."/>
            <person name="Schuetze T."/>
            <person name="Sepcic K."/>
            <person name="Shelest E."/>
            <person name="Sherlock G."/>
            <person name="Sophianopoulou V."/>
            <person name="Squina F.M."/>
            <person name="Sun H."/>
            <person name="Susca A."/>
            <person name="Todd R.B."/>
            <person name="Tsang A."/>
            <person name="Unkles S.E."/>
            <person name="van de Wiele N."/>
            <person name="van Rossen-Uffink D."/>
            <person name="Oliveira J.V."/>
            <person name="Vesth T.C."/>
            <person name="Visser J."/>
            <person name="Yu J.-H."/>
            <person name="Zhou M."/>
            <person name="Andersen M.R."/>
            <person name="Archer D.B."/>
            <person name="Baker S.E."/>
            <person name="Benoit I."/>
            <person name="Brakhage A.A."/>
            <person name="Braus G.H."/>
            <person name="Fischer R."/>
            <person name="Frisvad J.C."/>
            <person name="Goldman G.H."/>
            <person name="Houbraken J."/>
            <person name="Oakley B."/>
            <person name="Pocsi I."/>
            <person name="Scazzocchio C."/>
            <person name="Seiboth B."/>
            <person name="vanKuyk P.A."/>
            <person name="Wortman J."/>
            <person name="Dyer P.S."/>
            <person name="Grigoriev I.V."/>
        </authorList>
    </citation>
    <scope>NUCLEOTIDE SEQUENCE [LARGE SCALE GENOMIC DNA]</scope>
    <source>
        <strain evidence="8">CBS 593.65</strain>
    </source>
</reference>
<feature type="domain" description="RING-type" evidence="6">
    <location>
        <begin position="118"/>
        <end position="159"/>
    </location>
</feature>
<dbReference type="PANTHER" id="PTHR45969">
    <property type="entry name" value="RING ZINC FINGER PROTEIN-RELATED"/>
    <property type="match status" value="1"/>
</dbReference>
<keyword evidence="5" id="KW-0812">Transmembrane</keyword>
<accession>A0A1L9T951</accession>
<dbReference type="GO" id="GO:0016567">
    <property type="term" value="P:protein ubiquitination"/>
    <property type="evidence" value="ECO:0007669"/>
    <property type="project" value="TreeGrafter"/>
</dbReference>
<dbReference type="GO" id="GO:0008270">
    <property type="term" value="F:zinc ion binding"/>
    <property type="evidence" value="ECO:0007669"/>
    <property type="project" value="UniProtKB-KW"/>
</dbReference>
<dbReference type="InterPro" id="IPR013083">
    <property type="entry name" value="Znf_RING/FYVE/PHD"/>
</dbReference>
<dbReference type="InterPro" id="IPR001841">
    <property type="entry name" value="Znf_RING"/>
</dbReference>
<dbReference type="CDD" id="cd16448">
    <property type="entry name" value="RING-H2"/>
    <property type="match status" value="1"/>
</dbReference>
<dbReference type="RefSeq" id="XP_040699763.1">
    <property type="nucleotide sequence ID" value="XM_040850538.1"/>
</dbReference>
<evidence type="ECO:0000256" key="4">
    <source>
        <dbReference type="PROSITE-ProRule" id="PRU00175"/>
    </source>
</evidence>
<dbReference type="STRING" id="1036612.A0A1L9T951"/>
<organism evidence="7 8">
    <name type="scientific">Aspergillus sydowii CBS 593.65</name>
    <dbReference type="NCBI Taxonomy" id="1036612"/>
    <lineage>
        <taxon>Eukaryota</taxon>
        <taxon>Fungi</taxon>
        <taxon>Dikarya</taxon>
        <taxon>Ascomycota</taxon>
        <taxon>Pezizomycotina</taxon>
        <taxon>Eurotiomycetes</taxon>
        <taxon>Eurotiomycetidae</taxon>
        <taxon>Eurotiales</taxon>
        <taxon>Aspergillaceae</taxon>
        <taxon>Aspergillus</taxon>
        <taxon>Aspergillus subgen. Nidulantes</taxon>
    </lineage>
</organism>
<name>A0A1L9T951_9EURO</name>
<sequence>MEANPNQQPLEIDTGIPGNHRHRSTAKDFTFLGIFLLLWVVVSICSVLWLLRISRTGRGTLTIMADGIIEEGPAYDDAKARLQSLDAAAPSKTLRDWLKDMPGIHSHLVEYSTQSLICTICLDPVFDESVVHALQCRHVFHGKCLESWFLNGHDNCPLCLLSLFSGASQEQED</sequence>
<keyword evidence="8" id="KW-1185">Reference proteome</keyword>
<proteinExistence type="predicted"/>
<evidence type="ECO:0000256" key="2">
    <source>
        <dbReference type="ARBA" id="ARBA00022771"/>
    </source>
</evidence>
<evidence type="ECO:0000256" key="3">
    <source>
        <dbReference type="ARBA" id="ARBA00022833"/>
    </source>
</evidence>
<dbReference type="PANTHER" id="PTHR45969:SF69">
    <property type="entry name" value="FINGER DOMAIN PROTEIN, PUTATIVE (AFU_ORTHOLOGUE AFUA_3G12190)-RELATED"/>
    <property type="match status" value="1"/>
</dbReference>
<dbReference type="PROSITE" id="PS50089">
    <property type="entry name" value="ZF_RING_2"/>
    <property type="match status" value="1"/>
</dbReference>
<evidence type="ECO:0000313" key="7">
    <source>
        <dbReference type="EMBL" id="OJJ55957.1"/>
    </source>
</evidence>
<keyword evidence="1" id="KW-0479">Metal-binding</keyword>
<dbReference type="Gene3D" id="3.30.40.10">
    <property type="entry name" value="Zinc/RING finger domain, C3HC4 (zinc finger)"/>
    <property type="match status" value="1"/>
</dbReference>
<evidence type="ECO:0000256" key="5">
    <source>
        <dbReference type="SAM" id="Phobius"/>
    </source>
</evidence>
<gene>
    <name evidence="7" type="ORF">ASPSYDRAFT_70824</name>
</gene>
<dbReference type="Pfam" id="PF13639">
    <property type="entry name" value="zf-RING_2"/>
    <property type="match status" value="1"/>
</dbReference>
<evidence type="ECO:0000313" key="8">
    <source>
        <dbReference type="Proteomes" id="UP000184356"/>
    </source>
</evidence>
<dbReference type="GO" id="GO:0061630">
    <property type="term" value="F:ubiquitin protein ligase activity"/>
    <property type="evidence" value="ECO:0007669"/>
    <property type="project" value="TreeGrafter"/>
</dbReference>
<dbReference type="EMBL" id="KV878591">
    <property type="protein sequence ID" value="OJJ55957.1"/>
    <property type="molecule type" value="Genomic_DNA"/>
</dbReference>